<accession>A0A0F0H9M4</accession>
<reference evidence="2 3" key="1">
    <citation type="submission" date="2015-02" db="EMBL/GenBank/DDBJ databases">
        <authorList>
            <person name="Ju K.-S."/>
            <person name="Doroghazi J.R."/>
            <person name="Metcalf W."/>
        </authorList>
    </citation>
    <scope>NUCLEOTIDE SEQUENCE [LARGE SCALE GENOMIC DNA]</scope>
    <source>
        <strain evidence="2 3">NRRL B-16140</strain>
    </source>
</reference>
<dbReference type="InterPro" id="IPR045247">
    <property type="entry name" value="Oye-like"/>
</dbReference>
<organism evidence="2 3">
    <name type="scientific">Lentzea aerocolonigenes</name>
    <name type="common">Lechevalieria aerocolonigenes</name>
    <name type="synonym">Saccharothrix aerocolonigenes</name>
    <dbReference type="NCBI Taxonomy" id="68170"/>
    <lineage>
        <taxon>Bacteria</taxon>
        <taxon>Bacillati</taxon>
        <taxon>Actinomycetota</taxon>
        <taxon>Actinomycetes</taxon>
        <taxon>Pseudonocardiales</taxon>
        <taxon>Pseudonocardiaceae</taxon>
        <taxon>Lentzea</taxon>
    </lineage>
</organism>
<dbReference type="Pfam" id="PF00724">
    <property type="entry name" value="Oxidored_FMN"/>
    <property type="match status" value="1"/>
</dbReference>
<dbReference type="STRING" id="68170.GCA_000974445_02381"/>
<dbReference type="GO" id="GO:0010181">
    <property type="term" value="F:FMN binding"/>
    <property type="evidence" value="ECO:0007669"/>
    <property type="project" value="InterPro"/>
</dbReference>
<feature type="domain" description="NADH:flavin oxidoreductase/NADH oxidase N-terminal" evidence="1">
    <location>
        <begin position="16"/>
        <end position="74"/>
    </location>
</feature>
<comment type="caution">
    <text evidence="2">The sequence shown here is derived from an EMBL/GenBank/DDBJ whole genome shotgun (WGS) entry which is preliminary data.</text>
</comment>
<dbReference type="GO" id="GO:0016491">
    <property type="term" value="F:oxidoreductase activity"/>
    <property type="evidence" value="ECO:0007669"/>
    <property type="project" value="InterPro"/>
</dbReference>
<dbReference type="Gene3D" id="3.20.20.70">
    <property type="entry name" value="Aldolase class I"/>
    <property type="match status" value="1"/>
</dbReference>
<name>A0A0F0H9M4_LENAE</name>
<dbReference type="Proteomes" id="UP000033393">
    <property type="component" value="Unassembled WGS sequence"/>
</dbReference>
<gene>
    <name evidence="2" type="ORF">UK23_10970</name>
</gene>
<dbReference type="EMBL" id="JYJG01000061">
    <property type="protein sequence ID" value="KJK50333.1"/>
    <property type="molecule type" value="Genomic_DNA"/>
</dbReference>
<sequence length="85" mass="8778">MRCGAVRCGAVPAPVLRALSVAEVREQAQAFGDAARYAIEAGFHGVELYGANGYLIQQFLSSSANLRTDSYGASRGSGGSPTVPT</sequence>
<protein>
    <recommendedName>
        <fullName evidence="1">NADH:flavin oxidoreductase/NADH oxidase N-terminal domain-containing protein</fullName>
    </recommendedName>
</protein>
<dbReference type="PANTHER" id="PTHR22893:SF91">
    <property type="entry name" value="NADPH DEHYDROGENASE 2-RELATED"/>
    <property type="match status" value="1"/>
</dbReference>
<evidence type="ECO:0000313" key="3">
    <source>
        <dbReference type="Proteomes" id="UP000033393"/>
    </source>
</evidence>
<dbReference type="InterPro" id="IPR001155">
    <property type="entry name" value="OxRdtase_FMN_N"/>
</dbReference>
<keyword evidence="3" id="KW-1185">Reference proteome</keyword>
<dbReference type="PATRIC" id="fig|68170.10.peg.1005"/>
<dbReference type="PANTHER" id="PTHR22893">
    <property type="entry name" value="NADH OXIDOREDUCTASE-RELATED"/>
    <property type="match status" value="1"/>
</dbReference>
<dbReference type="InterPro" id="IPR013785">
    <property type="entry name" value="Aldolase_TIM"/>
</dbReference>
<evidence type="ECO:0000259" key="1">
    <source>
        <dbReference type="Pfam" id="PF00724"/>
    </source>
</evidence>
<dbReference type="AlphaFoldDB" id="A0A0F0H9M4"/>
<evidence type="ECO:0000313" key="2">
    <source>
        <dbReference type="EMBL" id="KJK50333.1"/>
    </source>
</evidence>
<proteinExistence type="predicted"/>
<dbReference type="SUPFAM" id="SSF51395">
    <property type="entry name" value="FMN-linked oxidoreductases"/>
    <property type="match status" value="1"/>
</dbReference>